<keyword evidence="2 5" id="KW-0812">Transmembrane</keyword>
<dbReference type="Proteomes" id="UP001152747">
    <property type="component" value="Unassembled WGS sequence"/>
</dbReference>
<dbReference type="InterPro" id="IPR036259">
    <property type="entry name" value="MFS_trans_sf"/>
</dbReference>
<reference evidence="7" key="1">
    <citation type="submission" date="2022-11" db="EMBL/GenBank/DDBJ databases">
        <authorList>
            <person name="Kikuchi T."/>
        </authorList>
    </citation>
    <scope>NUCLEOTIDE SEQUENCE</scope>
    <source>
        <strain evidence="7">PS1010</strain>
    </source>
</reference>
<evidence type="ECO:0000313" key="8">
    <source>
        <dbReference type="Proteomes" id="UP001152747"/>
    </source>
</evidence>
<feature type="transmembrane region" description="Helical" evidence="5">
    <location>
        <begin position="261"/>
        <end position="279"/>
    </location>
</feature>
<evidence type="ECO:0000256" key="2">
    <source>
        <dbReference type="ARBA" id="ARBA00022692"/>
    </source>
</evidence>
<comment type="subcellular location">
    <subcellularLocation>
        <location evidence="1">Membrane</location>
        <topology evidence="1">Multi-pass membrane protein</topology>
    </subcellularLocation>
</comment>
<feature type="transmembrane region" description="Helical" evidence="5">
    <location>
        <begin position="61"/>
        <end position="83"/>
    </location>
</feature>
<feature type="transmembrane region" description="Helical" evidence="5">
    <location>
        <begin position="95"/>
        <end position="115"/>
    </location>
</feature>
<dbReference type="Pfam" id="PF00083">
    <property type="entry name" value="Sugar_tr"/>
    <property type="match status" value="1"/>
</dbReference>
<keyword evidence="3 5" id="KW-1133">Transmembrane helix</keyword>
<dbReference type="Gene3D" id="1.20.1250.20">
    <property type="entry name" value="MFS general substrate transporter like domains"/>
    <property type="match status" value="1"/>
</dbReference>
<dbReference type="InterPro" id="IPR005828">
    <property type="entry name" value="MFS_sugar_transport-like"/>
</dbReference>
<organism evidence="7 8">
    <name type="scientific">Caenorhabditis angaria</name>
    <dbReference type="NCBI Taxonomy" id="860376"/>
    <lineage>
        <taxon>Eukaryota</taxon>
        <taxon>Metazoa</taxon>
        <taxon>Ecdysozoa</taxon>
        <taxon>Nematoda</taxon>
        <taxon>Chromadorea</taxon>
        <taxon>Rhabditida</taxon>
        <taxon>Rhabditina</taxon>
        <taxon>Rhabditomorpha</taxon>
        <taxon>Rhabditoidea</taxon>
        <taxon>Rhabditidae</taxon>
        <taxon>Peloderinae</taxon>
        <taxon>Caenorhabditis</taxon>
    </lineage>
</organism>
<dbReference type="GO" id="GO:0016020">
    <property type="term" value="C:membrane"/>
    <property type="evidence" value="ECO:0007669"/>
    <property type="project" value="UniProtKB-SubCell"/>
</dbReference>
<name>A0A9P1J2B9_9PELO</name>
<evidence type="ECO:0000259" key="6">
    <source>
        <dbReference type="PROSITE" id="PS50850"/>
    </source>
</evidence>
<proteinExistence type="predicted"/>
<feature type="domain" description="Major facilitator superfamily (MFS) profile" evidence="6">
    <location>
        <begin position="10"/>
        <end position="451"/>
    </location>
</feature>
<evidence type="ECO:0000313" key="7">
    <source>
        <dbReference type="EMBL" id="CAI5455407.1"/>
    </source>
</evidence>
<gene>
    <name evidence="7" type="ORF">CAMP_LOCUS18044</name>
</gene>
<evidence type="ECO:0000256" key="3">
    <source>
        <dbReference type="ARBA" id="ARBA00022989"/>
    </source>
</evidence>
<evidence type="ECO:0000256" key="4">
    <source>
        <dbReference type="ARBA" id="ARBA00023136"/>
    </source>
</evidence>
<dbReference type="EMBL" id="CANHGI010000006">
    <property type="protein sequence ID" value="CAI5455407.1"/>
    <property type="molecule type" value="Genomic_DNA"/>
</dbReference>
<evidence type="ECO:0000256" key="1">
    <source>
        <dbReference type="ARBA" id="ARBA00004141"/>
    </source>
</evidence>
<dbReference type="PROSITE" id="PS50850">
    <property type="entry name" value="MFS"/>
    <property type="match status" value="1"/>
</dbReference>
<feature type="transmembrane region" description="Helical" evidence="5">
    <location>
        <begin position="372"/>
        <end position="390"/>
    </location>
</feature>
<feature type="transmembrane region" description="Helical" evidence="5">
    <location>
        <begin position="329"/>
        <end position="352"/>
    </location>
</feature>
<sequence>MFLGTGIAPNLVLTILTFCLFGIYSDFLFSLFNSLPIPVSDLINSTLIRYGIPVTETSTSMITSVMIGTSNIGVISSLFLIVPLSDSKGRKFTCIYLRSAISFVSSILYVGSAKFHSLELFTLASLIFGLQGPIRMFSTPLFISECAPDKYRGLATLALTVADSASALVMSSITSPNLLGTIDLWSVVCLFLATRIHESPKWLIQQNYMDDAMEAVNFYHGKSKSKNQDDVLYSMVREKNLTSAQKLSFREVYGDDTLREAVKIVFVAYSVMWLSPIAIEGVYTMKIHLDAGITIDQTLMITMVLSILFSPSRLIGTFLIDKLGRRKMLFIAEILVMTKIFLSTSMFSTVFFFGPTFISRIFVITNDVVTDLIHATGAGSIGPLLISELFPPSARTAVGQCMIFLGLFVFIPFSIIFPILESIFPPAFYVPYWIIHPLIFYYLYKYLPETKQKAVCDIIETLDIDVASRRESMVSEGTPLFFRDRAKSFYVRRAVLKIPRKRSRTMDHLKRFKEEYLAQHNPRK</sequence>
<dbReference type="InterPro" id="IPR020846">
    <property type="entry name" value="MFS_dom"/>
</dbReference>
<dbReference type="AlphaFoldDB" id="A0A9P1J2B9"/>
<feature type="transmembrane region" description="Helical" evidence="5">
    <location>
        <begin position="426"/>
        <end position="444"/>
    </location>
</feature>
<dbReference type="PANTHER" id="PTHR23503">
    <property type="entry name" value="SOLUTE CARRIER FAMILY 2"/>
    <property type="match status" value="1"/>
</dbReference>
<dbReference type="SUPFAM" id="SSF103473">
    <property type="entry name" value="MFS general substrate transporter"/>
    <property type="match status" value="1"/>
</dbReference>
<evidence type="ECO:0000256" key="5">
    <source>
        <dbReference type="SAM" id="Phobius"/>
    </source>
</evidence>
<keyword evidence="8" id="KW-1185">Reference proteome</keyword>
<feature type="transmembrane region" description="Helical" evidence="5">
    <location>
        <begin position="12"/>
        <end position="32"/>
    </location>
</feature>
<feature type="transmembrane region" description="Helical" evidence="5">
    <location>
        <begin position="121"/>
        <end position="142"/>
    </location>
</feature>
<accession>A0A9P1J2B9</accession>
<dbReference type="OrthoDB" id="6612291at2759"/>
<dbReference type="PANTHER" id="PTHR23503:SF123">
    <property type="entry name" value="MAJOR FACILITATOR SUPERFAMILY (MFS) PROFILE DOMAIN-CONTAINING PROTEIN"/>
    <property type="match status" value="1"/>
</dbReference>
<protein>
    <recommendedName>
        <fullName evidence="6">Major facilitator superfamily (MFS) profile domain-containing protein</fullName>
    </recommendedName>
</protein>
<dbReference type="InterPro" id="IPR045263">
    <property type="entry name" value="GLUT"/>
</dbReference>
<keyword evidence="4 5" id="KW-0472">Membrane</keyword>
<feature type="transmembrane region" description="Helical" evidence="5">
    <location>
        <begin position="402"/>
        <end position="420"/>
    </location>
</feature>
<feature type="transmembrane region" description="Helical" evidence="5">
    <location>
        <begin position="299"/>
        <end position="320"/>
    </location>
</feature>
<dbReference type="GO" id="GO:0015149">
    <property type="term" value="F:hexose transmembrane transporter activity"/>
    <property type="evidence" value="ECO:0007669"/>
    <property type="project" value="TreeGrafter"/>
</dbReference>
<comment type="caution">
    <text evidence="7">The sequence shown here is derived from an EMBL/GenBank/DDBJ whole genome shotgun (WGS) entry which is preliminary data.</text>
</comment>